<dbReference type="AlphaFoldDB" id="A0A4P9WGH9"/>
<evidence type="ECO:0000313" key="2">
    <source>
        <dbReference type="EMBL" id="RKO90923.1"/>
    </source>
</evidence>
<dbReference type="Proteomes" id="UP000269721">
    <property type="component" value="Unassembled WGS sequence"/>
</dbReference>
<name>A0A4P9WGH9_9FUNG</name>
<dbReference type="EMBL" id="KZ995314">
    <property type="protein sequence ID" value="RKO90923.1"/>
    <property type="molecule type" value="Genomic_DNA"/>
</dbReference>
<keyword evidence="3" id="KW-1185">Reference proteome</keyword>
<feature type="compositionally biased region" description="Basic and acidic residues" evidence="1">
    <location>
        <begin position="186"/>
        <end position="197"/>
    </location>
</feature>
<accession>A0A4P9WGH9</accession>
<gene>
    <name evidence="2" type="ORF">BDK51DRAFT_32400</name>
</gene>
<proteinExistence type="predicted"/>
<feature type="region of interest" description="Disordered" evidence="1">
    <location>
        <begin position="138"/>
        <end position="207"/>
    </location>
</feature>
<evidence type="ECO:0000256" key="1">
    <source>
        <dbReference type="SAM" id="MobiDB-lite"/>
    </source>
</evidence>
<feature type="compositionally biased region" description="Basic and acidic residues" evidence="1">
    <location>
        <begin position="153"/>
        <end position="163"/>
    </location>
</feature>
<reference evidence="3" key="1">
    <citation type="journal article" date="2018" name="Nat. Microbiol.">
        <title>Leveraging single-cell genomics to expand the fungal tree of life.</title>
        <authorList>
            <person name="Ahrendt S.R."/>
            <person name="Quandt C.A."/>
            <person name="Ciobanu D."/>
            <person name="Clum A."/>
            <person name="Salamov A."/>
            <person name="Andreopoulos B."/>
            <person name="Cheng J.F."/>
            <person name="Woyke T."/>
            <person name="Pelin A."/>
            <person name="Henrissat B."/>
            <person name="Reynolds N.K."/>
            <person name="Benny G.L."/>
            <person name="Smith M.E."/>
            <person name="James T.Y."/>
            <person name="Grigoriev I.V."/>
        </authorList>
    </citation>
    <scope>NUCLEOTIDE SEQUENCE [LARGE SCALE GENOMIC DNA]</scope>
</reference>
<protein>
    <submittedName>
        <fullName evidence="2">Uncharacterized protein</fullName>
    </submittedName>
</protein>
<feature type="region of interest" description="Disordered" evidence="1">
    <location>
        <begin position="1"/>
        <end position="29"/>
    </location>
</feature>
<sequence length="207" mass="22830">MEESRRKSLRVHPVSTRSDCGLSSCPHPSARTSRCHADALPRDELRSYHRRFKGPSGVLFPNANRSTSPSTLQRCLFSRDWGQGHDASLLRGHTGFLESNGSGISFRSCNSKTPAPPSVVTFFEGEDLVMIEDRGNIYNYKGEQTEQEDDDEKRDKGEKRAPEGDDEGAGPWQNSAAKNKARPKKKVVDEGGKKREADGDEGAGPLN</sequence>
<evidence type="ECO:0000313" key="3">
    <source>
        <dbReference type="Proteomes" id="UP000269721"/>
    </source>
</evidence>
<organism evidence="2 3">
    <name type="scientific">Blyttiomyces helicus</name>
    <dbReference type="NCBI Taxonomy" id="388810"/>
    <lineage>
        <taxon>Eukaryota</taxon>
        <taxon>Fungi</taxon>
        <taxon>Fungi incertae sedis</taxon>
        <taxon>Chytridiomycota</taxon>
        <taxon>Chytridiomycota incertae sedis</taxon>
        <taxon>Chytridiomycetes</taxon>
        <taxon>Chytridiomycetes incertae sedis</taxon>
        <taxon>Blyttiomyces</taxon>
    </lineage>
</organism>